<gene>
    <name evidence="2" type="ORF">PCON_06664</name>
</gene>
<dbReference type="AlphaFoldDB" id="U4KY29"/>
<accession>U4KY29</accession>
<feature type="compositionally biased region" description="Acidic residues" evidence="1">
    <location>
        <begin position="1"/>
        <end position="16"/>
    </location>
</feature>
<keyword evidence="3" id="KW-1185">Reference proteome</keyword>
<evidence type="ECO:0000313" key="2">
    <source>
        <dbReference type="EMBL" id="CCX07077.1"/>
    </source>
</evidence>
<dbReference type="EMBL" id="HF935332">
    <property type="protein sequence ID" value="CCX07077.1"/>
    <property type="molecule type" value="Genomic_DNA"/>
</dbReference>
<name>U4KY29_PYROM</name>
<evidence type="ECO:0000313" key="3">
    <source>
        <dbReference type="Proteomes" id="UP000018144"/>
    </source>
</evidence>
<sequence length="100" mass="11025">MRFDDDGDVDMEQEEALQEKRTKLDIPVAADAEDEVMADAETTKEISAPVEKDCGLQHACCIWNTGVSSKNAGAGININVIGTQVYQRHSWAEVFTPRGR</sequence>
<protein>
    <submittedName>
        <fullName evidence="2">Uncharacterized protein</fullName>
    </submittedName>
</protein>
<organism evidence="2 3">
    <name type="scientific">Pyronema omphalodes (strain CBS 100304)</name>
    <name type="common">Pyronema confluens</name>
    <dbReference type="NCBI Taxonomy" id="1076935"/>
    <lineage>
        <taxon>Eukaryota</taxon>
        <taxon>Fungi</taxon>
        <taxon>Dikarya</taxon>
        <taxon>Ascomycota</taxon>
        <taxon>Pezizomycotina</taxon>
        <taxon>Pezizomycetes</taxon>
        <taxon>Pezizales</taxon>
        <taxon>Pyronemataceae</taxon>
        <taxon>Pyronema</taxon>
    </lineage>
</organism>
<dbReference type="Proteomes" id="UP000018144">
    <property type="component" value="Unassembled WGS sequence"/>
</dbReference>
<proteinExistence type="predicted"/>
<evidence type="ECO:0000256" key="1">
    <source>
        <dbReference type="SAM" id="MobiDB-lite"/>
    </source>
</evidence>
<feature type="region of interest" description="Disordered" evidence="1">
    <location>
        <begin position="1"/>
        <end position="22"/>
    </location>
</feature>
<reference evidence="2 3" key="1">
    <citation type="journal article" date="2013" name="PLoS Genet.">
        <title>The genome and development-dependent transcriptomes of Pyronema confluens: a window into fungal evolution.</title>
        <authorList>
            <person name="Traeger S."/>
            <person name="Altegoer F."/>
            <person name="Freitag M."/>
            <person name="Gabaldon T."/>
            <person name="Kempken F."/>
            <person name="Kumar A."/>
            <person name="Marcet-Houben M."/>
            <person name="Poggeler S."/>
            <person name="Stajich J.E."/>
            <person name="Nowrousian M."/>
        </authorList>
    </citation>
    <scope>NUCLEOTIDE SEQUENCE [LARGE SCALE GENOMIC DNA]</scope>
    <source>
        <strain evidence="3">CBS 100304</strain>
        <tissue evidence="2">Vegetative mycelium</tissue>
    </source>
</reference>